<evidence type="ECO:0008006" key="4">
    <source>
        <dbReference type="Google" id="ProtNLM"/>
    </source>
</evidence>
<feature type="transmembrane region" description="Helical" evidence="1">
    <location>
        <begin position="170"/>
        <end position="198"/>
    </location>
</feature>
<name>A0A9P4JN58_9PLEO</name>
<evidence type="ECO:0000313" key="3">
    <source>
        <dbReference type="Proteomes" id="UP000799536"/>
    </source>
</evidence>
<keyword evidence="3" id="KW-1185">Reference proteome</keyword>
<protein>
    <recommendedName>
        <fullName evidence="4">F-box domain-containing protein</fullName>
    </recommendedName>
</protein>
<dbReference type="OrthoDB" id="4191440at2759"/>
<reference evidence="2" key="1">
    <citation type="journal article" date="2020" name="Stud. Mycol.">
        <title>101 Dothideomycetes genomes: a test case for predicting lifestyles and emergence of pathogens.</title>
        <authorList>
            <person name="Haridas S."/>
            <person name="Albert R."/>
            <person name="Binder M."/>
            <person name="Bloem J."/>
            <person name="Labutti K."/>
            <person name="Salamov A."/>
            <person name="Andreopoulos B."/>
            <person name="Baker S."/>
            <person name="Barry K."/>
            <person name="Bills G."/>
            <person name="Bluhm B."/>
            <person name="Cannon C."/>
            <person name="Castanera R."/>
            <person name="Culley D."/>
            <person name="Daum C."/>
            <person name="Ezra D."/>
            <person name="Gonzalez J."/>
            <person name="Henrissat B."/>
            <person name="Kuo A."/>
            <person name="Liang C."/>
            <person name="Lipzen A."/>
            <person name="Lutzoni F."/>
            <person name="Magnuson J."/>
            <person name="Mondo S."/>
            <person name="Nolan M."/>
            <person name="Ohm R."/>
            <person name="Pangilinan J."/>
            <person name="Park H.-J."/>
            <person name="Ramirez L."/>
            <person name="Alfaro M."/>
            <person name="Sun H."/>
            <person name="Tritt A."/>
            <person name="Yoshinaga Y."/>
            <person name="Zwiers L.-H."/>
            <person name="Turgeon B."/>
            <person name="Goodwin S."/>
            <person name="Spatafora J."/>
            <person name="Crous P."/>
            <person name="Grigoriev I."/>
        </authorList>
    </citation>
    <scope>NUCLEOTIDE SEQUENCE</scope>
    <source>
        <strain evidence="2">ATCC 74209</strain>
    </source>
</reference>
<dbReference type="Proteomes" id="UP000799536">
    <property type="component" value="Unassembled WGS sequence"/>
</dbReference>
<feature type="transmembrane region" description="Helical" evidence="1">
    <location>
        <begin position="218"/>
        <end position="237"/>
    </location>
</feature>
<feature type="transmembrane region" description="Helical" evidence="1">
    <location>
        <begin position="12"/>
        <end position="37"/>
    </location>
</feature>
<proteinExistence type="predicted"/>
<keyword evidence="1" id="KW-0472">Membrane</keyword>
<evidence type="ECO:0000256" key="1">
    <source>
        <dbReference type="SAM" id="Phobius"/>
    </source>
</evidence>
<keyword evidence="1" id="KW-1133">Transmembrane helix</keyword>
<dbReference type="AlphaFoldDB" id="A0A9P4JN58"/>
<evidence type="ECO:0000313" key="2">
    <source>
        <dbReference type="EMBL" id="KAF2202578.1"/>
    </source>
</evidence>
<gene>
    <name evidence="2" type="ORF">GQ43DRAFT_470795</name>
</gene>
<dbReference type="EMBL" id="ML993932">
    <property type="protein sequence ID" value="KAF2202578.1"/>
    <property type="molecule type" value="Genomic_DNA"/>
</dbReference>
<keyword evidence="1" id="KW-0812">Transmembrane</keyword>
<feature type="transmembrane region" description="Helical" evidence="1">
    <location>
        <begin position="76"/>
        <end position="100"/>
    </location>
</feature>
<organism evidence="2 3">
    <name type="scientific">Delitschia confertaspora ATCC 74209</name>
    <dbReference type="NCBI Taxonomy" id="1513339"/>
    <lineage>
        <taxon>Eukaryota</taxon>
        <taxon>Fungi</taxon>
        <taxon>Dikarya</taxon>
        <taxon>Ascomycota</taxon>
        <taxon>Pezizomycotina</taxon>
        <taxon>Dothideomycetes</taxon>
        <taxon>Pleosporomycetidae</taxon>
        <taxon>Pleosporales</taxon>
        <taxon>Delitschiaceae</taxon>
        <taxon>Delitschia</taxon>
    </lineage>
</organism>
<comment type="caution">
    <text evidence="2">The sequence shown here is derived from an EMBL/GenBank/DDBJ whole genome shotgun (WGS) entry which is preliminary data.</text>
</comment>
<sequence>MARNNGLDNYGVIVGVVSIPIAVLRFAIFIPFAAYFGRVSKHWNVIKKHVELQSAPYSPNYAKSARLGHAWGKYGFYWNFVVWIPHLCLPPPFSLIFGILDTAITVMLSISNHDLSPLVPHSTGACKNGGAEKWQVSNGTKSFFTLAGELNSTKATPFKMCKSYVEEWQYGLSIVTIYGTIAGLNILLSMLICVILLVQTRRKSQNMKSWAWENLLSLPRLFFMVFIIITWIPVALFRCCLPTSWKAKARYGRRYAMKASQQAVSKSKEIKMKAFQGEKETTSRYENLSGEGKPTNLADFLCYDILMIIVEDLHYVDVMNLARVSKSVREAVLPATDYARRIQHFKRYSCPGNPSSKTECWVCTNQVCDGCSHTRSLNHPHLFFHLSNCTPYCSTCYTTRTLSSTLHAKPRLQSPRCKCEPPTSTPNVFQTWWRGKAYYDTHSAPSASSYLPRMVCTTCVGKSDTEILELRKKRTERELGDSRRVGKCGSCAVNLRTKEVKRGPVWWVCKKCLKECTSAYHAPWGKGRESDEEVALD</sequence>
<accession>A0A9P4JN58</accession>